<reference evidence="1" key="1">
    <citation type="submission" date="2022-12" db="EMBL/GenBank/DDBJ databases">
        <authorList>
            <person name="Alioto T."/>
            <person name="Alioto T."/>
            <person name="Gomez Garrido J."/>
        </authorList>
    </citation>
    <scope>NUCLEOTIDE SEQUENCE</scope>
</reference>
<dbReference type="Proteomes" id="UP001178461">
    <property type="component" value="Chromosome 10"/>
</dbReference>
<name>A0AA35KVY0_9SAUR</name>
<gene>
    <name evidence="1" type="ORF">PODLI_1B009007</name>
</gene>
<sequence>MQRRLHGTNQLDRLSGQIAVLVVVKAAFDTPEERRTASCQNCLSITPDTPVLASPVARSALANVAASTWRARLPFGSPWSELGCSPSAAADAKLGLVASFPPPTESTLHGEGGGSACQV</sequence>
<keyword evidence="2" id="KW-1185">Reference proteome</keyword>
<dbReference type="EMBL" id="OX395135">
    <property type="protein sequence ID" value="CAI5785315.1"/>
    <property type="molecule type" value="Genomic_DNA"/>
</dbReference>
<evidence type="ECO:0000313" key="1">
    <source>
        <dbReference type="EMBL" id="CAI5785315.1"/>
    </source>
</evidence>
<accession>A0AA35KVY0</accession>
<organism evidence="1 2">
    <name type="scientific">Podarcis lilfordi</name>
    <name type="common">Lilford's wall lizard</name>
    <dbReference type="NCBI Taxonomy" id="74358"/>
    <lineage>
        <taxon>Eukaryota</taxon>
        <taxon>Metazoa</taxon>
        <taxon>Chordata</taxon>
        <taxon>Craniata</taxon>
        <taxon>Vertebrata</taxon>
        <taxon>Euteleostomi</taxon>
        <taxon>Lepidosauria</taxon>
        <taxon>Squamata</taxon>
        <taxon>Bifurcata</taxon>
        <taxon>Unidentata</taxon>
        <taxon>Episquamata</taxon>
        <taxon>Laterata</taxon>
        <taxon>Lacertibaenia</taxon>
        <taxon>Lacertidae</taxon>
        <taxon>Podarcis</taxon>
    </lineage>
</organism>
<evidence type="ECO:0000313" key="2">
    <source>
        <dbReference type="Proteomes" id="UP001178461"/>
    </source>
</evidence>
<proteinExistence type="predicted"/>
<dbReference type="AlphaFoldDB" id="A0AA35KVY0"/>
<protein>
    <submittedName>
        <fullName evidence="1">Uncharacterized protein</fullName>
    </submittedName>
</protein>